<sequence length="74" mass="8288">MQKSLRRRGLQKEPKKREAGLGIRAKLSRSADGRRGNFGVIPAARAQHQGSEDVTSPGCLDSCRITYRVRLYCE</sequence>
<gene>
    <name evidence="2" type="ORF">NDU88_006858</name>
</gene>
<feature type="region of interest" description="Disordered" evidence="1">
    <location>
        <begin position="1"/>
        <end position="56"/>
    </location>
</feature>
<comment type="caution">
    <text evidence="2">The sequence shown here is derived from an EMBL/GenBank/DDBJ whole genome shotgun (WGS) entry which is preliminary data.</text>
</comment>
<evidence type="ECO:0000313" key="3">
    <source>
        <dbReference type="Proteomes" id="UP001066276"/>
    </source>
</evidence>
<dbReference type="EMBL" id="JANPWB010000014">
    <property type="protein sequence ID" value="KAJ1101794.1"/>
    <property type="molecule type" value="Genomic_DNA"/>
</dbReference>
<dbReference type="Proteomes" id="UP001066276">
    <property type="component" value="Chromosome 10"/>
</dbReference>
<protein>
    <submittedName>
        <fullName evidence="2">Uncharacterized protein</fullName>
    </submittedName>
</protein>
<feature type="compositionally biased region" description="Basic and acidic residues" evidence="1">
    <location>
        <begin position="10"/>
        <end position="19"/>
    </location>
</feature>
<organism evidence="2 3">
    <name type="scientific">Pleurodeles waltl</name>
    <name type="common">Iberian ribbed newt</name>
    <dbReference type="NCBI Taxonomy" id="8319"/>
    <lineage>
        <taxon>Eukaryota</taxon>
        <taxon>Metazoa</taxon>
        <taxon>Chordata</taxon>
        <taxon>Craniata</taxon>
        <taxon>Vertebrata</taxon>
        <taxon>Euteleostomi</taxon>
        <taxon>Amphibia</taxon>
        <taxon>Batrachia</taxon>
        <taxon>Caudata</taxon>
        <taxon>Salamandroidea</taxon>
        <taxon>Salamandridae</taxon>
        <taxon>Pleurodelinae</taxon>
        <taxon>Pleurodeles</taxon>
    </lineage>
</organism>
<accession>A0AAV7MH01</accession>
<evidence type="ECO:0000256" key="1">
    <source>
        <dbReference type="SAM" id="MobiDB-lite"/>
    </source>
</evidence>
<evidence type="ECO:0000313" key="2">
    <source>
        <dbReference type="EMBL" id="KAJ1101794.1"/>
    </source>
</evidence>
<name>A0AAV7MH01_PLEWA</name>
<keyword evidence="3" id="KW-1185">Reference proteome</keyword>
<proteinExistence type="predicted"/>
<reference evidence="2" key="1">
    <citation type="journal article" date="2022" name="bioRxiv">
        <title>Sequencing and chromosome-scale assembly of the giantPleurodeles waltlgenome.</title>
        <authorList>
            <person name="Brown T."/>
            <person name="Elewa A."/>
            <person name="Iarovenko S."/>
            <person name="Subramanian E."/>
            <person name="Araus A.J."/>
            <person name="Petzold A."/>
            <person name="Susuki M."/>
            <person name="Suzuki K.-i.T."/>
            <person name="Hayashi T."/>
            <person name="Toyoda A."/>
            <person name="Oliveira C."/>
            <person name="Osipova E."/>
            <person name="Leigh N.D."/>
            <person name="Simon A."/>
            <person name="Yun M.H."/>
        </authorList>
    </citation>
    <scope>NUCLEOTIDE SEQUENCE</scope>
    <source>
        <strain evidence="2">20211129_DDA</strain>
        <tissue evidence="2">Liver</tissue>
    </source>
</reference>
<dbReference type="AlphaFoldDB" id="A0AAV7MH01"/>